<dbReference type="Pfam" id="PF11681">
    <property type="entry name" value="Phage_Tube_PhiTE"/>
    <property type="match status" value="1"/>
</dbReference>
<dbReference type="InterPro" id="IPR021695">
    <property type="entry name" value="Phage_KPP10_Orf10"/>
</dbReference>
<proteinExistence type="predicted"/>
<accession>A0A8S5LHL8</accession>
<dbReference type="EMBL" id="BK015852">
    <property type="protein sequence ID" value="DAD69540.1"/>
    <property type="molecule type" value="Genomic_DNA"/>
</dbReference>
<evidence type="ECO:0000313" key="1">
    <source>
        <dbReference type="EMBL" id="DAD69540.1"/>
    </source>
</evidence>
<protein>
    <recommendedName>
        <fullName evidence="2">DUF3277 family protein</fullName>
    </recommendedName>
</protein>
<evidence type="ECO:0008006" key="2">
    <source>
        <dbReference type="Google" id="ProtNLM"/>
    </source>
</evidence>
<dbReference type="NCBIfam" id="NF047581">
    <property type="entry name" value="gp105_phage_fam"/>
    <property type="match status" value="1"/>
</dbReference>
<name>A0A8S5LHL8_9CAUD</name>
<organism evidence="1">
    <name type="scientific">Myoviridae sp. ctbwh6</name>
    <dbReference type="NCBI Taxonomy" id="2827611"/>
    <lineage>
        <taxon>Viruses</taxon>
        <taxon>Duplodnaviria</taxon>
        <taxon>Heunggongvirae</taxon>
        <taxon>Uroviricota</taxon>
        <taxon>Caudoviricetes</taxon>
    </lineage>
</organism>
<sequence>MAGKVKTYNPKEVVIACGSHIVTGIADDSFVTIEANGDGITKKVGCDGEIGRAVSPDNTYKVKISLLQMSDSNAYFSRMVDLDRETGNGMFPVLIKDLKGGQVFSTESAWVTKKASVARGKDTNNREWEIDTGDATLTE</sequence>
<reference evidence="1" key="1">
    <citation type="journal article" date="2021" name="Proc. Natl. Acad. Sci. U.S.A.">
        <title>A Catalog of Tens of Thousands of Viruses from Human Metagenomes Reveals Hidden Associations with Chronic Diseases.</title>
        <authorList>
            <person name="Tisza M.J."/>
            <person name="Buck C.B."/>
        </authorList>
    </citation>
    <scope>NUCLEOTIDE SEQUENCE</scope>
    <source>
        <strain evidence="1">Ctbwh6</strain>
    </source>
</reference>